<accession>A0AAE4MNH0</accession>
<feature type="chain" id="PRO_5042277458" evidence="1">
    <location>
        <begin position="19"/>
        <end position="129"/>
    </location>
</feature>
<dbReference type="EMBL" id="JAWHXQ010000003">
    <property type="protein sequence ID" value="MDV0610334.1"/>
    <property type="molecule type" value="Genomic_DNA"/>
</dbReference>
<dbReference type="AlphaFoldDB" id="A0AAE4MNH0"/>
<feature type="signal peptide" evidence="1">
    <location>
        <begin position="1"/>
        <end position="18"/>
    </location>
</feature>
<evidence type="ECO:0000313" key="3">
    <source>
        <dbReference type="Proteomes" id="UP001187239"/>
    </source>
</evidence>
<name>A0AAE4MNH0_9ENTR</name>
<keyword evidence="1" id="KW-0732">Signal</keyword>
<comment type="caution">
    <text evidence="2">The sequence shown here is derived from an EMBL/GenBank/DDBJ whole genome shotgun (WGS) entry which is preliminary data.</text>
</comment>
<sequence length="129" mass="14635">MKYLILIASMMVAVPAMADSMDHETKAQAYVSCAFYGDMSVLGKKPDTYDIPSSEVDTFRKAALKEWRIMNKLNVINYSGDEEIINYAEYVASQEATLWEKKGMNGDGVNDVSRKYYHEMNCPLLLQTL</sequence>
<proteinExistence type="predicted"/>
<dbReference type="RefSeq" id="WP_133175765.1">
    <property type="nucleotide sequence ID" value="NZ_JARCNV010000001.1"/>
</dbReference>
<gene>
    <name evidence="2" type="ORF">RZO73_07275</name>
</gene>
<reference evidence="2" key="1">
    <citation type="submission" date="2023-10" db="EMBL/GenBank/DDBJ databases">
        <title>Surveillance and assessment of the effects of hospital wastewater treatment on clearance of pathogenic bacterial and antimicrobial resistance genes.</title>
        <authorList>
            <person name="Wu Y."/>
        </authorList>
    </citation>
    <scope>NUCLEOTIDE SEQUENCE</scope>
    <source>
        <strain evidence="2">23-M-SY-8</strain>
    </source>
</reference>
<protein>
    <submittedName>
        <fullName evidence="2">Uncharacterized protein</fullName>
    </submittedName>
</protein>
<evidence type="ECO:0000256" key="1">
    <source>
        <dbReference type="SAM" id="SignalP"/>
    </source>
</evidence>
<evidence type="ECO:0000313" key="2">
    <source>
        <dbReference type="EMBL" id="MDV0610334.1"/>
    </source>
</evidence>
<organism evidence="2 3">
    <name type="scientific">Klebsiella quasipneumoniae subsp. similipneumoniae</name>
    <dbReference type="NCBI Taxonomy" id="1463164"/>
    <lineage>
        <taxon>Bacteria</taxon>
        <taxon>Pseudomonadati</taxon>
        <taxon>Pseudomonadota</taxon>
        <taxon>Gammaproteobacteria</taxon>
        <taxon>Enterobacterales</taxon>
        <taxon>Enterobacteriaceae</taxon>
        <taxon>Klebsiella/Raoultella group</taxon>
        <taxon>Klebsiella</taxon>
        <taxon>Klebsiella pneumoniae complex</taxon>
    </lineage>
</organism>
<dbReference type="Proteomes" id="UP001187239">
    <property type="component" value="Unassembled WGS sequence"/>
</dbReference>